<sequence>MLSSFPFPEATLSEAGFLAGAGLVVAALALAFEEDFAVVTFVALADFFVLGAASDTSSTAALVCFFMFYLD</sequence>
<evidence type="ECO:0000313" key="3">
    <source>
        <dbReference type="Proteomes" id="UP001597544"/>
    </source>
</evidence>
<keyword evidence="1" id="KW-1133">Transmembrane helix</keyword>
<keyword evidence="1" id="KW-0472">Membrane</keyword>
<keyword evidence="1" id="KW-0812">Transmembrane</keyword>
<keyword evidence="3" id="KW-1185">Reference proteome</keyword>
<organism evidence="2 3">
    <name type="scientific">Pontibacter locisalis</name>
    <dbReference type="NCBI Taxonomy" id="1719035"/>
    <lineage>
        <taxon>Bacteria</taxon>
        <taxon>Pseudomonadati</taxon>
        <taxon>Bacteroidota</taxon>
        <taxon>Cytophagia</taxon>
        <taxon>Cytophagales</taxon>
        <taxon>Hymenobacteraceae</taxon>
        <taxon>Pontibacter</taxon>
    </lineage>
</organism>
<dbReference type="RefSeq" id="WP_377512288.1">
    <property type="nucleotide sequence ID" value="NZ_JBHULU010000037.1"/>
</dbReference>
<dbReference type="EMBL" id="JBHULU010000037">
    <property type="protein sequence ID" value="MFD2516114.1"/>
    <property type="molecule type" value="Genomic_DNA"/>
</dbReference>
<evidence type="ECO:0000313" key="2">
    <source>
        <dbReference type="EMBL" id="MFD2516114.1"/>
    </source>
</evidence>
<gene>
    <name evidence="2" type="ORF">ACFSRY_19745</name>
</gene>
<comment type="caution">
    <text evidence="2">The sequence shown here is derived from an EMBL/GenBank/DDBJ whole genome shotgun (WGS) entry which is preliminary data.</text>
</comment>
<feature type="transmembrane region" description="Helical" evidence="1">
    <location>
        <begin position="47"/>
        <end position="70"/>
    </location>
</feature>
<reference evidence="3" key="1">
    <citation type="journal article" date="2019" name="Int. J. Syst. Evol. Microbiol.">
        <title>The Global Catalogue of Microorganisms (GCM) 10K type strain sequencing project: providing services to taxonomists for standard genome sequencing and annotation.</title>
        <authorList>
            <consortium name="The Broad Institute Genomics Platform"/>
            <consortium name="The Broad Institute Genome Sequencing Center for Infectious Disease"/>
            <person name="Wu L."/>
            <person name="Ma J."/>
        </authorList>
    </citation>
    <scope>NUCLEOTIDE SEQUENCE [LARGE SCALE GENOMIC DNA]</scope>
    <source>
        <strain evidence="3">KCTC 42498</strain>
    </source>
</reference>
<protein>
    <submittedName>
        <fullName evidence="2">Uncharacterized protein</fullName>
    </submittedName>
</protein>
<name>A0ABW5IRT6_9BACT</name>
<accession>A0ABW5IRT6</accession>
<evidence type="ECO:0000256" key="1">
    <source>
        <dbReference type="SAM" id="Phobius"/>
    </source>
</evidence>
<proteinExistence type="predicted"/>
<dbReference type="Proteomes" id="UP001597544">
    <property type="component" value="Unassembled WGS sequence"/>
</dbReference>